<name>A0A5E6MEG2_9BACT</name>
<evidence type="ECO:0000313" key="2">
    <source>
        <dbReference type="Proteomes" id="UP000334923"/>
    </source>
</evidence>
<dbReference type="RefSeq" id="WP_142660587.1">
    <property type="nucleotide sequence ID" value="NZ_CABFVA020000094.1"/>
</dbReference>
<proteinExistence type="predicted"/>
<protein>
    <recommendedName>
        <fullName evidence="3">UspA domain-containing protein</fullName>
    </recommendedName>
</protein>
<dbReference type="EMBL" id="CABFVA020000094">
    <property type="protein sequence ID" value="VVM07485.1"/>
    <property type="molecule type" value="Genomic_DNA"/>
</dbReference>
<dbReference type="SUPFAM" id="SSF52402">
    <property type="entry name" value="Adenine nucleotide alpha hydrolases-like"/>
    <property type="match status" value="1"/>
</dbReference>
<sequence length="270" mass="28356">MRIERIVLFGQAFSEGGAEAAAELAARFEAKLAYLFLEDLNLLRLAGLPFASEIGIDTACWRDLELPDLQRSLRTLASQAEEALSSLAQRLRIPWSFQVLRGIPSQALSDAACSTDLVLLLRSQPRVGIPTSTESLAREIVSRSGAAVLFLSDGAPVQPPFGVVFSGAPSGLPTLHLVAALASDFAGKLVVLSLGSGEEACLDPEFQQVVREAPSTALLTGIAPKARRILAAAAHEGLGLLALSIGESALPPEEIESICAGALCPILLLP</sequence>
<keyword evidence="2" id="KW-1185">Reference proteome</keyword>
<dbReference type="Proteomes" id="UP000334923">
    <property type="component" value="Unassembled WGS sequence"/>
</dbReference>
<dbReference type="AlphaFoldDB" id="A0A5E6MEG2"/>
<reference evidence="1 2" key="1">
    <citation type="submission" date="2019-09" db="EMBL/GenBank/DDBJ databases">
        <authorList>
            <person name="Cremers G."/>
        </authorList>
    </citation>
    <scope>NUCLEOTIDE SEQUENCE [LARGE SCALE GENOMIC DNA]</scope>
    <source>
        <strain evidence="1">4A</strain>
    </source>
</reference>
<evidence type="ECO:0000313" key="1">
    <source>
        <dbReference type="EMBL" id="VVM07485.1"/>
    </source>
</evidence>
<dbReference type="Gene3D" id="3.40.50.12370">
    <property type="match status" value="1"/>
</dbReference>
<evidence type="ECO:0008006" key="3">
    <source>
        <dbReference type="Google" id="ProtNLM"/>
    </source>
</evidence>
<organism evidence="1 2">
    <name type="scientific">Methylacidimicrobium tartarophylax</name>
    <dbReference type="NCBI Taxonomy" id="1041768"/>
    <lineage>
        <taxon>Bacteria</taxon>
        <taxon>Pseudomonadati</taxon>
        <taxon>Verrucomicrobiota</taxon>
        <taxon>Methylacidimicrobium</taxon>
    </lineage>
</organism>
<gene>
    <name evidence="1" type="ORF">MAMT_01769</name>
</gene>
<accession>A0A5E6MEG2</accession>
<dbReference type="OrthoDB" id="189896at2"/>